<dbReference type="InterPro" id="IPR037152">
    <property type="entry name" value="L-asparaginase_N_sf"/>
</dbReference>
<dbReference type="InterPro" id="IPR027474">
    <property type="entry name" value="L-asparaginase_N"/>
</dbReference>
<feature type="active site" description="O-isoaspartyl threonine intermediate" evidence="1">
    <location>
        <position position="12"/>
    </location>
</feature>
<evidence type="ECO:0000256" key="2">
    <source>
        <dbReference type="PIRSR" id="PIRSR001220-2"/>
    </source>
</evidence>
<dbReference type="RefSeq" id="WP_007509231.1">
    <property type="nucleotide sequence ID" value="NC_020541.1"/>
</dbReference>
<dbReference type="SUPFAM" id="SSF53774">
    <property type="entry name" value="Glutaminase/Asparaginase"/>
    <property type="match status" value="1"/>
</dbReference>
<dbReference type="GO" id="GO:0004067">
    <property type="term" value="F:asparaginase activity"/>
    <property type="evidence" value="ECO:0007669"/>
    <property type="project" value="UniProtKB-UniRule"/>
</dbReference>
<dbReference type="GO" id="GO:0016740">
    <property type="term" value="F:transferase activity"/>
    <property type="evidence" value="ECO:0007669"/>
    <property type="project" value="UniProtKB-KW"/>
</dbReference>
<organism evidence="4 5">
    <name type="scientific">Rhodanobacter denitrificans</name>
    <dbReference type="NCBI Taxonomy" id="666685"/>
    <lineage>
        <taxon>Bacteria</taxon>
        <taxon>Pseudomonadati</taxon>
        <taxon>Pseudomonadota</taxon>
        <taxon>Gammaproteobacteria</taxon>
        <taxon>Lysobacterales</taxon>
        <taxon>Rhodanobacteraceae</taxon>
        <taxon>Rhodanobacter</taxon>
    </lineage>
</organism>
<reference evidence="4 5" key="1">
    <citation type="submission" date="2012-04" db="EMBL/GenBank/DDBJ databases">
        <title>Complete genome of Rhodanobacter sp. 2APBS1.</title>
        <authorList>
            <consortium name="US DOE Joint Genome Institute"/>
            <person name="Huntemann M."/>
            <person name="Wei C.-L."/>
            <person name="Han J."/>
            <person name="Detter J.C."/>
            <person name="Han C."/>
            <person name="Tapia R."/>
            <person name="Munk A.C.C."/>
            <person name="Chen A."/>
            <person name="Krypides N."/>
            <person name="Mavromatis K."/>
            <person name="Markowitz V."/>
            <person name="Szeto E."/>
            <person name="Ivanova N."/>
            <person name="Mikhailova N."/>
            <person name="Ovchinnikova G."/>
            <person name="Pagani I."/>
            <person name="Pati A."/>
            <person name="Goodwin L."/>
            <person name="Peters L."/>
            <person name="Pitluck S."/>
            <person name="Woyke T."/>
            <person name="Prakash O."/>
            <person name="Elkins J."/>
            <person name="Brown S."/>
            <person name="Palumbo A."/>
            <person name="Hemme C."/>
            <person name="Zhou J."/>
            <person name="Watson D."/>
            <person name="Jardine P."/>
            <person name="Kostka J."/>
            <person name="Green S."/>
        </authorList>
    </citation>
    <scope>NUCLEOTIDE SEQUENCE [LARGE SCALE GENOMIC DNA]</scope>
    <source>
        <strain evidence="4 5">2APBS1</strain>
    </source>
</reference>
<dbReference type="PRINTS" id="PR00139">
    <property type="entry name" value="ASNGLNASE"/>
</dbReference>
<evidence type="ECO:0000313" key="5">
    <source>
        <dbReference type="Proteomes" id="UP000011859"/>
    </source>
</evidence>
<dbReference type="PIRSF" id="PIRSF001220">
    <property type="entry name" value="L-ASNase_gatD"/>
    <property type="match status" value="1"/>
</dbReference>
<dbReference type="HOGENOM" id="CLU_2370883_0_0_6"/>
<feature type="binding site" evidence="2">
    <location>
        <position position="54"/>
    </location>
    <ligand>
        <name>substrate</name>
    </ligand>
</feature>
<name>I4WWV2_9GAMM</name>
<dbReference type="OrthoDB" id="9788068at2"/>
<dbReference type="PIRSF" id="PIRSF500176">
    <property type="entry name" value="L_ASNase"/>
    <property type="match status" value="1"/>
</dbReference>
<dbReference type="AlphaFoldDB" id="I4WWV2"/>
<keyword evidence="4" id="KW-0808">Transferase</keyword>
<dbReference type="Gene3D" id="3.40.50.1170">
    <property type="entry name" value="L-asparaginase, N-terminal domain"/>
    <property type="match status" value="1"/>
</dbReference>
<dbReference type="PATRIC" id="fig|666685.9.peg.1130"/>
<evidence type="ECO:0000259" key="3">
    <source>
        <dbReference type="Pfam" id="PF00710"/>
    </source>
</evidence>
<protein>
    <submittedName>
        <fullName evidence="4">L-asparaginase/GlutRNAGln amidotransferase subunit D</fullName>
    </submittedName>
</protein>
<evidence type="ECO:0000313" key="4">
    <source>
        <dbReference type="EMBL" id="AGG89558.1"/>
    </source>
</evidence>
<evidence type="ECO:0000256" key="1">
    <source>
        <dbReference type="PIRSR" id="PIRSR001220-1"/>
    </source>
</evidence>
<feature type="domain" description="L-asparaginase N-terminal" evidence="3">
    <location>
        <begin position="3"/>
        <end position="95"/>
    </location>
</feature>
<dbReference type="Pfam" id="PF00710">
    <property type="entry name" value="Asparaginase"/>
    <property type="match status" value="1"/>
</dbReference>
<sequence precursor="true">MRRVTLLACGGTIAGHADAVGHFRPTGHAAELLAGVRLPVGIEVTTTDALTVPSRAMSLANVLQLVERVEALAAGAQPPDGVVISQGTDTLEETA</sequence>
<dbReference type="InterPro" id="IPR006034">
    <property type="entry name" value="Asparaginase/glutaminase-like"/>
</dbReference>
<keyword evidence="5" id="KW-1185">Reference proteome</keyword>
<accession>I4WWV2</accession>
<gene>
    <name evidence="4" type="ORF">R2APBS1_2469</name>
</gene>
<proteinExistence type="predicted"/>
<accession>M4NIR5</accession>
<dbReference type="PROSITE" id="PS51732">
    <property type="entry name" value="ASN_GLN_ASE_3"/>
    <property type="match status" value="1"/>
</dbReference>
<dbReference type="KEGG" id="rhd:R2APBS1_2469"/>
<dbReference type="Proteomes" id="UP000011859">
    <property type="component" value="Chromosome"/>
</dbReference>
<dbReference type="eggNOG" id="COG0252">
    <property type="taxonomic scope" value="Bacteria"/>
</dbReference>
<dbReference type="InterPro" id="IPR036152">
    <property type="entry name" value="Asp/glu_Ase-like_sf"/>
</dbReference>
<feature type="binding site" evidence="2">
    <location>
        <begin position="88"/>
        <end position="89"/>
    </location>
    <ligand>
        <name>substrate</name>
    </ligand>
</feature>
<dbReference type="EMBL" id="CP003470">
    <property type="protein sequence ID" value="AGG89558.1"/>
    <property type="molecule type" value="Genomic_DNA"/>
</dbReference>